<keyword evidence="4" id="KW-1185">Reference proteome</keyword>
<sequence>MIEIVSIGAELLTGQTVNTNASAISKALLKRGFGVSHVTTVPDHHNSMKRAIEEAMNRASVVITTGGLGPTGDDITRITLAEIFGKKLVYDENVAAELERRYGKELETLADQATVIEGAHVIPNPLGTAPGFILKKEEKTVIVLPGVPVQMQEMLEKSVIPYLEETQKRHLFEHAVYLFLMSEQHVDPFLRSLEAKNPKVEFGICPSYGTLSIYLRAQAQSKEEAEERFAPILFALREKFKHRIFSEKHHDIEYAVHEQFIARGLTLACAESCTGGRIASRLTKISGCSDYFLGSLVTYSNHMKTTVLGVKPETLNTHGAVSRETVIEMVLGTLSLSSADYALAVSGIAGPTGGTEEKPVGTVWGAIGHKRGDVFAGLLSLKGTRKRSTLIEYSATYLLSHLWRYIQFDIPPFEGS</sequence>
<dbReference type="PANTHER" id="PTHR13939">
    <property type="entry name" value="NICOTINAMIDE-NUCLEOTIDE AMIDOHYDROLASE PNCC"/>
    <property type="match status" value="1"/>
</dbReference>
<organism evidence="3 4">
    <name type="scientific">Simkania negevensis (strain ATCC VR-1471 / DSM 27360 / Z)</name>
    <dbReference type="NCBI Taxonomy" id="331113"/>
    <lineage>
        <taxon>Bacteria</taxon>
        <taxon>Pseudomonadati</taxon>
        <taxon>Chlamydiota</taxon>
        <taxon>Chlamydiia</taxon>
        <taxon>Parachlamydiales</taxon>
        <taxon>Simkaniaceae</taxon>
        <taxon>Simkania</taxon>
    </lineage>
</organism>
<dbReference type="eggNOG" id="COG1546">
    <property type="taxonomic scope" value="Bacteria"/>
</dbReference>
<evidence type="ECO:0000313" key="3">
    <source>
        <dbReference type="EMBL" id="CCB88236.1"/>
    </source>
</evidence>
<dbReference type="NCBIfam" id="TIGR00177">
    <property type="entry name" value="molyb_syn"/>
    <property type="match status" value="1"/>
</dbReference>
<accession>F8L6A6</accession>
<evidence type="ECO:0000259" key="2">
    <source>
        <dbReference type="SMART" id="SM00852"/>
    </source>
</evidence>
<dbReference type="InterPro" id="IPR036425">
    <property type="entry name" value="MoaB/Mog-like_dom_sf"/>
</dbReference>
<dbReference type="Pfam" id="PF00994">
    <property type="entry name" value="MoCF_biosynth"/>
    <property type="match status" value="1"/>
</dbReference>
<dbReference type="SUPFAM" id="SSF142433">
    <property type="entry name" value="CinA-like"/>
    <property type="match status" value="1"/>
</dbReference>
<dbReference type="Gene3D" id="3.40.980.10">
    <property type="entry name" value="MoaB/Mog-like domain"/>
    <property type="match status" value="1"/>
</dbReference>
<dbReference type="InterPro" id="IPR036653">
    <property type="entry name" value="CinA-like_C"/>
</dbReference>
<reference evidence="3 4" key="2">
    <citation type="journal article" date="2011" name="Mol. Biol. Evol.">
        <title>Unity in variety--the pan-genome of the Chlamydiae.</title>
        <authorList>
            <person name="Collingro A."/>
            <person name="Tischler P."/>
            <person name="Weinmaier T."/>
            <person name="Penz T."/>
            <person name="Heinz E."/>
            <person name="Brunham R.C."/>
            <person name="Read T.D."/>
            <person name="Bavoil P.M."/>
            <person name="Sachse K."/>
            <person name="Kahane S."/>
            <person name="Friedman M.G."/>
            <person name="Rattei T."/>
            <person name="Myers G.S."/>
            <person name="Horn M."/>
        </authorList>
    </citation>
    <scope>NUCLEOTIDE SEQUENCE [LARGE SCALE GENOMIC DNA]</scope>
    <source>
        <strain evidence="4">ATCC VR-1471 / Z</strain>
    </source>
</reference>
<dbReference type="SUPFAM" id="SSF53218">
    <property type="entry name" value="Molybdenum cofactor biosynthesis proteins"/>
    <property type="match status" value="1"/>
</dbReference>
<feature type="domain" description="MoaB/Mog" evidence="2">
    <location>
        <begin position="3"/>
        <end position="166"/>
    </location>
</feature>
<proteinExistence type="inferred from homology"/>
<dbReference type="PIRSF" id="PIRSF006728">
    <property type="entry name" value="CinA"/>
    <property type="match status" value="1"/>
</dbReference>
<dbReference type="KEGG" id="sng:SNE_A03590"/>
<dbReference type="InterPro" id="IPR008136">
    <property type="entry name" value="CinA_C"/>
</dbReference>
<dbReference type="SMART" id="SM00852">
    <property type="entry name" value="MoCF_biosynth"/>
    <property type="match status" value="1"/>
</dbReference>
<dbReference type="EMBL" id="FR872582">
    <property type="protein sequence ID" value="CCB88236.1"/>
    <property type="molecule type" value="Genomic_DNA"/>
</dbReference>
<dbReference type="CDD" id="cd00885">
    <property type="entry name" value="cinA"/>
    <property type="match status" value="1"/>
</dbReference>
<evidence type="ECO:0000313" key="4">
    <source>
        <dbReference type="Proteomes" id="UP000000496"/>
    </source>
</evidence>
<evidence type="ECO:0000256" key="1">
    <source>
        <dbReference type="HAMAP-Rule" id="MF_00226"/>
    </source>
</evidence>
<gene>
    <name evidence="3" type="primary">cinA</name>
    <name evidence="3" type="ordered locus">SNE_A03590</name>
</gene>
<name>F8L6A6_SIMNZ</name>
<dbReference type="STRING" id="331113.SNE_A03590"/>
<dbReference type="eggNOG" id="COG1058">
    <property type="taxonomic scope" value="Bacteria"/>
</dbReference>
<protein>
    <recommendedName>
        <fullName evidence="1">CinA-like protein</fullName>
    </recommendedName>
</protein>
<dbReference type="NCBIfam" id="TIGR00199">
    <property type="entry name" value="PncC_domain"/>
    <property type="match status" value="1"/>
</dbReference>
<dbReference type="InterPro" id="IPR050101">
    <property type="entry name" value="CinA"/>
</dbReference>
<dbReference type="HAMAP" id="MF_00226_B">
    <property type="entry name" value="CinA_B"/>
    <property type="match status" value="1"/>
</dbReference>
<dbReference type="RefSeq" id="WP_013942703.1">
    <property type="nucleotide sequence ID" value="NC_015713.1"/>
</dbReference>
<reference key="1">
    <citation type="journal article" date="2011" name="Mol. Biol. Evol.">
        <title>Unity in variety -- the pan-genome of the Chlamydiae.</title>
        <authorList>
            <person name="Collingro A."/>
            <person name="Tischler P."/>
            <person name="Weinmaier T."/>
            <person name="Penz T."/>
            <person name="Heinz E."/>
            <person name="Brunham R.C."/>
            <person name="Read T.D."/>
            <person name="Bavoil P.M."/>
            <person name="Sachse K."/>
            <person name="Kahane S."/>
            <person name="Friedman M.G."/>
            <person name="Rattei T."/>
            <person name="Myers G.S.A."/>
            <person name="Horn M."/>
        </authorList>
    </citation>
    <scope>NUCLEOTIDE SEQUENCE</scope>
    <source>
        <strain>Z</strain>
    </source>
</reference>
<dbReference type="Gene3D" id="3.90.950.20">
    <property type="entry name" value="CinA-like"/>
    <property type="match status" value="1"/>
</dbReference>
<dbReference type="HOGENOM" id="CLU_030805_9_3_0"/>
<dbReference type="OrthoDB" id="9801454at2"/>
<dbReference type="NCBIfam" id="TIGR00200">
    <property type="entry name" value="cinA_nterm"/>
    <property type="match status" value="1"/>
</dbReference>
<comment type="similarity">
    <text evidence="1">Belongs to the CinA family.</text>
</comment>
<dbReference type="Proteomes" id="UP000000496">
    <property type="component" value="Chromosome gsn.131"/>
</dbReference>
<dbReference type="PANTHER" id="PTHR13939:SF0">
    <property type="entry name" value="NMN AMIDOHYDROLASE-LIKE PROTEIN YFAY"/>
    <property type="match status" value="1"/>
</dbReference>
<dbReference type="AlphaFoldDB" id="F8L6A6"/>
<dbReference type="InterPro" id="IPR008135">
    <property type="entry name" value="Competence-induced_CinA"/>
</dbReference>
<dbReference type="InterPro" id="IPR001453">
    <property type="entry name" value="MoaB/Mog_dom"/>
</dbReference>
<dbReference type="Pfam" id="PF02464">
    <property type="entry name" value="CinA"/>
    <property type="match status" value="1"/>
</dbReference>